<sequence length="495" mass="56029">MHFVIVGGGSAGWMAAAALAHALKGTHRISLIESEEIGTVGVGEATIPPLQFFNKVLGINEREFVRATQASFKLGIEFRHWGHAGHRYFHQFGEFGANIDGISFHQFWLRLKANGHPHPLSDYSPAAIAAEQGRFLPPFPTMPKDMPQLAYAYHFDAGLYARFLRGYAEQRGVVRHEGRIVHVDRHGESGFIEGLRLHDGRALKGDFFIDCSGFQGLLIERTLETGFEDWSHWLPCNRALAVPCERNEAGFVPYTRSTAHQAGWQWRIPLQHRTGNGHVYCSNYVTDDEAARILLDNLDAKPLAEPRLLRFTTGRRRKFWNGNCVALGLAGGFMEPLESTSLHLVQAAVFRFLSLMPLSASVDPAAEQEFNRLSIAEYEQIRDFIILHYVANRRDEPFWRDCQHMSMPDTLAHRLELFRSRGKVARHDGQLFADASWVAVMLGQGIEPQRWDPLADILPLAELQQQAERLRSHLHAAIEHMPSHRQFIEHNCKAA</sequence>
<dbReference type="PANTHER" id="PTHR43747">
    <property type="entry name" value="FAD-BINDING PROTEIN"/>
    <property type="match status" value="1"/>
</dbReference>
<dbReference type="EC" id="1.14.19.-" evidence="1"/>
<dbReference type="SUPFAM" id="SSF51905">
    <property type="entry name" value="FAD/NAD(P)-binding domain"/>
    <property type="match status" value="1"/>
</dbReference>
<accession>A0ABV8SYN6</accession>
<keyword evidence="1" id="KW-0560">Oxidoreductase</keyword>
<dbReference type="Gene3D" id="3.50.50.60">
    <property type="entry name" value="FAD/NAD(P)-binding domain"/>
    <property type="match status" value="1"/>
</dbReference>
<organism evidence="1 2">
    <name type="scientific">Steroidobacter flavus</name>
    <dbReference type="NCBI Taxonomy" id="1842136"/>
    <lineage>
        <taxon>Bacteria</taxon>
        <taxon>Pseudomonadati</taxon>
        <taxon>Pseudomonadota</taxon>
        <taxon>Gammaproteobacteria</taxon>
        <taxon>Steroidobacterales</taxon>
        <taxon>Steroidobacteraceae</taxon>
        <taxon>Steroidobacter</taxon>
    </lineage>
</organism>
<protein>
    <submittedName>
        <fullName evidence="1">Tryptophan halogenase family protein</fullName>
        <ecNumber evidence="1">1.14.19.-</ecNumber>
    </submittedName>
</protein>
<proteinExistence type="predicted"/>
<dbReference type="InterPro" id="IPR033856">
    <property type="entry name" value="Trp_halogen"/>
</dbReference>
<dbReference type="PANTHER" id="PTHR43747:SF4">
    <property type="entry name" value="FLAVIN-DEPENDENT TRYPTOPHAN HALOGENASE"/>
    <property type="match status" value="1"/>
</dbReference>
<dbReference type="GO" id="GO:0016491">
    <property type="term" value="F:oxidoreductase activity"/>
    <property type="evidence" value="ECO:0007669"/>
    <property type="project" value="UniProtKB-KW"/>
</dbReference>
<keyword evidence="2" id="KW-1185">Reference proteome</keyword>
<dbReference type="EMBL" id="JBHSDU010000014">
    <property type="protein sequence ID" value="MFC4312751.1"/>
    <property type="molecule type" value="Genomic_DNA"/>
</dbReference>
<dbReference type="InterPro" id="IPR036188">
    <property type="entry name" value="FAD/NAD-bd_sf"/>
</dbReference>
<dbReference type="InterPro" id="IPR006905">
    <property type="entry name" value="Flavin_halogenase"/>
</dbReference>
<name>A0ABV8SYN6_9GAMM</name>
<dbReference type="RefSeq" id="WP_380602411.1">
    <property type="nucleotide sequence ID" value="NZ_JBHSDU010000014.1"/>
</dbReference>
<reference evidence="2" key="1">
    <citation type="journal article" date="2019" name="Int. J. Syst. Evol. Microbiol.">
        <title>The Global Catalogue of Microorganisms (GCM) 10K type strain sequencing project: providing services to taxonomists for standard genome sequencing and annotation.</title>
        <authorList>
            <consortium name="The Broad Institute Genomics Platform"/>
            <consortium name="The Broad Institute Genome Sequencing Center for Infectious Disease"/>
            <person name="Wu L."/>
            <person name="Ma J."/>
        </authorList>
    </citation>
    <scope>NUCLEOTIDE SEQUENCE [LARGE SCALE GENOMIC DNA]</scope>
    <source>
        <strain evidence="2">CGMCC 1.10759</strain>
    </source>
</reference>
<gene>
    <name evidence="1" type="ORF">ACFPN2_26940</name>
</gene>
<dbReference type="Proteomes" id="UP001595904">
    <property type="component" value="Unassembled WGS sequence"/>
</dbReference>
<dbReference type="Pfam" id="PF04820">
    <property type="entry name" value="Trp_halogenase"/>
    <property type="match status" value="1"/>
</dbReference>
<evidence type="ECO:0000313" key="1">
    <source>
        <dbReference type="EMBL" id="MFC4312751.1"/>
    </source>
</evidence>
<evidence type="ECO:0000313" key="2">
    <source>
        <dbReference type="Proteomes" id="UP001595904"/>
    </source>
</evidence>
<dbReference type="PIRSF" id="PIRSF011396">
    <property type="entry name" value="Trp_halogenase"/>
    <property type="match status" value="1"/>
</dbReference>
<comment type="caution">
    <text evidence="1">The sequence shown here is derived from an EMBL/GenBank/DDBJ whole genome shotgun (WGS) entry which is preliminary data.</text>
</comment>
<dbReference type="InterPro" id="IPR050816">
    <property type="entry name" value="Flavin-dep_Halogenase_NPB"/>
</dbReference>